<gene>
    <name evidence="1" type="ORF">LCGC14_2236950</name>
</gene>
<sequence>TVAIALEFVPALKTVVDTGATLIVVSIPYVANLAFHRDAFAWASRPLGDADPVGNTFQSNVDPISGVALRLELSRQYKQTTYSFDVLGGTKLVRAALATKILG</sequence>
<reference evidence="1" key="1">
    <citation type="journal article" date="2015" name="Nature">
        <title>Complex archaea that bridge the gap between prokaryotes and eukaryotes.</title>
        <authorList>
            <person name="Spang A."/>
            <person name="Saw J.H."/>
            <person name="Jorgensen S.L."/>
            <person name="Zaremba-Niedzwiedzka K."/>
            <person name="Martijn J."/>
            <person name="Lind A.E."/>
            <person name="van Eijk R."/>
            <person name="Schleper C."/>
            <person name="Guy L."/>
            <person name="Ettema T.J."/>
        </authorList>
    </citation>
    <scope>NUCLEOTIDE SEQUENCE</scope>
</reference>
<organism evidence="1">
    <name type="scientific">marine sediment metagenome</name>
    <dbReference type="NCBI Taxonomy" id="412755"/>
    <lineage>
        <taxon>unclassified sequences</taxon>
        <taxon>metagenomes</taxon>
        <taxon>ecological metagenomes</taxon>
    </lineage>
</organism>
<dbReference type="EMBL" id="LAZR01030216">
    <property type="protein sequence ID" value="KKL57287.1"/>
    <property type="molecule type" value="Genomic_DNA"/>
</dbReference>
<proteinExistence type="predicted"/>
<protein>
    <submittedName>
        <fullName evidence="1">Uncharacterized protein</fullName>
    </submittedName>
</protein>
<comment type="caution">
    <text evidence="1">The sequence shown here is derived from an EMBL/GenBank/DDBJ whole genome shotgun (WGS) entry which is preliminary data.</text>
</comment>
<accession>A0A0F9G1P1</accession>
<dbReference type="AlphaFoldDB" id="A0A0F9G1P1"/>
<name>A0A0F9G1P1_9ZZZZ</name>
<feature type="non-terminal residue" evidence="1">
    <location>
        <position position="1"/>
    </location>
</feature>
<evidence type="ECO:0000313" key="1">
    <source>
        <dbReference type="EMBL" id="KKL57287.1"/>
    </source>
</evidence>